<feature type="chain" id="PRO_5005603166" description="Flagellar protein" evidence="7">
    <location>
        <begin position="25"/>
        <end position="210"/>
    </location>
</feature>
<evidence type="ECO:0000256" key="4">
    <source>
        <dbReference type="ARBA" id="ARBA00022989"/>
    </source>
</evidence>
<feature type="signal peptide" evidence="7">
    <location>
        <begin position="1"/>
        <end position="24"/>
    </location>
</feature>
<protein>
    <recommendedName>
        <fullName evidence="10">Flagellar protein</fullName>
    </recommendedName>
</protein>
<keyword evidence="7" id="KW-0732">Signal</keyword>
<keyword evidence="2" id="KW-1003">Cell membrane</keyword>
<dbReference type="AlphaFoldDB" id="A0A0M0L6W1"/>
<name>A0A0M0L6W1_9BACI</name>
<accession>A0A0M0L6W1</accession>
<evidence type="ECO:0000256" key="3">
    <source>
        <dbReference type="ARBA" id="ARBA00022692"/>
    </source>
</evidence>
<keyword evidence="5 6" id="KW-0472">Membrane</keyword>
<comment type="caution">
    <text evidence="8">The sequence shown here is derived from an EMBL/GenBank/DDBJ whole genome shotgun (WGS) entry which is preliminary data.</text>
</comment>
<proteinExistence type="predicted"/>
<keyword evidence="3 6" id="KW-0812">Transmembrane</keyword>
<dbReference type="GO" id="GO:0044781">
    <property type="term" value="P:bacterial-type flagellum organization"/>
    <property type="evidence" value="ECO:0007669"/>
    <property type="project" value="InterPro"/>
</dbReference>
<evidence type="ECO:0000256" key="5">
    <source>
        <dbReference type="ARBA" id="ARBA00023136"/>
    </source>
</evidence>
<evidence type="ECO:0000313" key="9">
    <source>
        <dbReference type="Proteomes" id="UP000037558"/>
    </source>
</evidence>
<dbReference type="EMBL" id="LILC01000013">
    <property type="protein sequence ID" value="KOO46602.1"/>
    <property type="molecule type" value="Genomic_DNA"/>
</dbReference>
<dbReference type="InterPro" id="IPR022781">
    <property type="entry name" value="Flagellar_biosynth_FliO"/>
</dbReference>
<comment type="subcellular location">
    <subcellularLocation>
        <location evidence="1">Cell membrane</location>
    </subcellularLocation>
</comment>
<gene>
    <name evidence="8" type="ORF">AMD01_12350</name>
</gene>
<dbReference type="OrthoDB" id="2376965at2"/>
<keyword evidence="9" id="KW-1185">Reference proteome</keyword>
<dbReference type="Pfam" id="PF04347">
    <property type="entry name" value="FliO"/>
    <property type="match status" value="1"/>
</dbReference>
<feature type="transmembrane region" description="Helical" evidence="6">
    <location>
        <begin position="64"/>
        <end position="85"/>
    </location>
</feature>
<evidence type="ECO:0000256" key="2">
    <source>
        <dbReference type="ARBA" id="ARBA00022475"/>
    </source>
</evidence>
<sequence length="210" mass="24224">MRIKKIVILILSCLLLITPRVAFAEGNQTVKECVEAKDKCQDKKTPDRESNEVSSNEMVSGWDFFKMFLAFAFVIALLYLLLRFLNKRQHGLRSNKLIQNLGGTALGSNRSIQVVKVGERLLVLGVGESVQLLSEVTGDEKEQLIELHSQLNQQTIEPSKMLGQFKWPFLKEKPEQTPKFNQVLKKEMNEMIKKRKQTFEHVEKDENKYE</sequence>
<evidence type="ECO:0000256" key="6">
    <source>
        <dbReference type="SAM" id="Phobius"/>
    </source>
</evidence>
<keyword evidence="4 6" id="KW-1133">Transmembrane helix</keyword>
<evidence type="ECO:0000256" key="1">
    <source>
        <dbReference type="ARBA" id="ARBA00004236"/>
    </source>
</evidence>
<dbReference type="PATRIC" id="fig|284581.3.peg.2591"/>
<evidence type="ECO:0008006" key="10">
    <source>
        <dbReference type="Google" id="ProtNLM"/>
    </source>
</evidence>
<dbReference type="STRING" id="284581.AMD01_12350"/>
<reference evidence="9" key="1">
    <citation type="submission" date="2015-08" db="EMBL/GenBank/DDBJ databases">
        <title>Fjat-14210 dsm16467.</title>
        <authorList>
            <person name="Liu B."/>
            <person name="Wang J."/>
            <person name="Zhu Y."/>
            <person name="Liu G."/>
            <person name="Chen Q."/>
            <person name="Chen Z."/>
            <person name="Lan J."/>
            <person name="Che J."/>
            <person name="Ge C."/>
            <person name="Shi H."/>
            <person name="Pan Z."/>
            <person name="Liu X."/>
        </authorList>
    </citation>
    <scope>NUCLEOTIDE SEQUENCE [LARGE SCALE GENOMIC DNA]</scope>
    <source>
        <strain evidence="9">DSM 16467</strain>
    </source>
</reference>
<dbReference type="Proteomes" id="UP000037558">
    <property type="component" value="Unassembled WGS sequence"/>
</dbReference>
<organism evidence="8 9">
    <name type="scientific">Priestia koreensis</name>
    <dbReference type="NCBI Taxonomy" id="284581"/>
    <lineage>
        <taxon>Bacteria</taxon>
        <taxon>Bacillati</taxon>
        <taxon>Bacillota</taxon>
        <taxon>Bacilli</taxon>
        <taxon>Bacillales</taxon>
        <taxon>Bacillaceae</taxon>
        <taxon>Priestia</taxon>
    </lineage>
</organism>
<evidence type="ECO:0000256" key="7">
    <source>
        <dbReference type="SAM" id="SignalP"/>
    </source>
</evidence>
<dbReference type="GO" id="GO:0016020">
    <property type="term" value="C:membrane"/>
    <property type="evidence" value="ECO:0007669"/>
    <property type="project" value="InterPro"/>
</dbReference>
<evidence type="ECO:0000313" key="8">
    <source>
        <dbReference type="EMBL" id="KOO46602.1"/>
    </source>
</evidence>